<reference evidence="5 6" key="1">
    <citation type="journal article" date="2016" name="Mol. Biol. Evol.">
        <title>Comparative Genomics of Early-Diverging Mushroom-Forming Fungi Provides Insights into the Origins of Lignocellulose Decay Capabilities.</title>
        <authorList>
            <person name="Nagy L.G."/>
            <person name="Riley R."/>
            <person name="Tritt A."/>
            <person name="Adam C."/>
            <person name="Daum C."/>
            <person name="Floudas D."/>
            <person name="Sun H."/>
            <person name="Yadav J.S."/>
            <person name="Pangilinan J."/>
            <person name="Larsson K.H."/>
            <person name="Matsuura K."/>
            <person name="Barry K."/>
            <person name="Labutti K."/>
            <person name="Kuo R."/>
            <person name="Ohm R.A."/>
            <person name="Bhattacharya S.S."/>
            <person name="Shirouzu T."/>
            <person name="Yoshinaga Y."/>
            <person name="Martin F.M."/>
            <person name="Grigoriev I.V."/>
            <person name="Hibbett D.S."/>
        </authorList>
    </citation>
    <scope>NUCLEOTIDE SEQUENCE [LARGE SCALE GENOMIC DNA]</scope>
    <source>
        <strain evidence="5 6">HHB9708</strain>
    </source>
</reference>
<dbReference type="InterPro" id="IPR015943">
    <property type="entry name" value="WD40/YVTN_repeat-like_dom_sf"/>
</dbReference>
<evidence type="ECO:0000256" key="1">
    <source>
        <dbReference type="ARBA" id="ARBA00022574"/>
    </source>
</evidence>
<keyword evidence="1 3" id="KW-0853">WD repeat</keyword>
<feature type="compositionally biased region" description="Basic and acidic residues" evidence="4">
    <location>
        <begin position="663"/>
        <end position="679"/>
    </location>
</feature>
<name>A0A164XDS9_9AGAM</name>
<dbReference type="STRING" id="1314777.A0A164XDS9"/>
<feature type="region of interest" description="Disordered" evidence="4">
    <location>
        <begin position="58"/>
        <end position="101"/>
    </location>
</feature>
<dbReference type="AlphaFoldDB" id="A0A164XDS9"/>
<gene>
    <name evidence="5" type="ORF">SISNIDRAFT_451517</name>
</gene>
<feature type="compositionally biased region" description="Acidic residues" evidence="4">
    <location>
        <begin position="699"/>
        <end position="714"/>
    </location>
</feature>
<dbReference type="PANTHER" id="PTHR19847:SF7">
    <property type="entry name" value="DDB1- AND CUL4-ASSOCIATED FACTOR 11"/>
    <property type="match status" value="1"/>
</dbReference>
<organism evidence="5 6">
    <name type="scientific">Sistotremastrum niveocremeum HHB9708</name>
    <dbReference type="NCBI Taxonomy" id="1314777"/>
    <lineage>
        <taxon>Eukaryota</taxon>
        <taxon>Fungi</taxon>
        <taxon>Dikarya</taxon>
        <taxon>Basidiomycota</taxon>
        <taxon>Agaricomycotina</taxon>
        <taxon>Agaricomycetes</taxon>
        <taxon>Sistotremastrales</taxon>
        <taxon>Sistotremastraceae</taxon>
        <taxon>Sertulicium</taxon>
        <taxon>Sertulicium niveocremeum</taxon>
    </lineage>
</organism>
<evidence type="ECO:0000256" key="4">
    <source>
        <dbReference type="SAM" id="MobiDB-lite"/>
    </source>
</evidence>
<dbReference type="PRINTS" id="PR00320">
    <property type="entry name" value="GPROTEINBRPT"/>
</dbReference>
<dbReference type="OrthoDB" id="63070at2759"/>
<sequence>MSHHSDRRVPSRPSTGEAIRFVDADLPYDPDDEDYVPDYEDDGQEEYELEMEDDIVDEMERRGEAELLGDLDMEDDEEEENSVDEDTPQPAPEEDNPGPLAFIQSLLGQGEGVQVGTVDFQRLLMALSAPQYQSPMNSNNNVNDEEEDEETTAARQGFMARLLRRRAPPAPAEPEKFYPTITEPQEKGLEMLMGGEFGRLSNKYYEQNPRRGPRNLARLVRERHIAKRRMPAADLASNIRPNSSGTIVAAYRENANAYSGQFSADSSFYYTCCHDFRLHVYDTTAPLRKKPQKFVDHETTMKVIKTIQGYPVSWTITDSHLSSDNQRLIYAAIAPQLFMTSTTDSDTSHHVIDFTDTGARRGRIRGRIVNEDHFGLWSCRFSADDKEIVAGGDGNIFVYDLVGDRRTVRISAHSDDVNSCCWADTASGNVLISASDDSFIKVWDRRSLGSSPKPSGVLVGHTEGITYVSPKGDGRYVISNGKDQALRLWDLRMMRSNQEYETFAHRSYGVRGYDYRMGDYHKPKFSAHPKDCSVMVYSGHAVYRTLIRCHFSPTESTGAQYIYSGSADGKIHIWSLDGQIVEVLDRQQTLPMVMDPSAADPVGKLHRKPRRVCVRDVSWHSQEPVLMSTAWEGQRGYGGDSTIARHEWKGLLKTGSGTGAGLLEDHVEKREKEQEEVSTRRYTRLPQTAAVPGSFGSYDVEEDDDDSEWMDEDD</sequence>
<dbReference type="PROSITE" id="PS50294">
    <property type="entry name" value="WD_REPEATS_REGION"/>
    <property type="match status" value="2"/>
</dbReference>
<dbReference type="GO" id="GO:0043161">
    <property type="term" value="P:proteasome-mediated ubiquitin-dependent protein catabolic process"/>
    <property type="evidence" value="ECO:0007669"/>
    <property type="project" value="TreeGrafter"/>
</dbReference>
<feature type="compositionally biased region" description="Acidic residues" evidence="4">
    <location>
        <begin position="67"/>
        <end position="96"/>
    </location>
</feature>
<evidence type="ECO:0000313" key="6">
    <source>
        <dbReference type="Proteomes" id="UP000076722"/>
    </source>
</evidence>
<dbReference type="Gene3D" id="2.130.10.10">
    <property type="entry name" value="YVTN repeat-like/Quinoprotein amine dehydrogenase"/>
    <property type="match status" value="1"/>
</dbReference>
<dbReference type="InterPro" id="IPR051859">
    <property type="entry name" value="DCAF"/>
</dbReference>
<evidence type="ECO:0000313" key="5">
    <source>
        <dbReference type="EMBL" id="KZS95875.1"/>
    </source>
</evidence>
<feature type="repeat" description="WD" evidence="3">
    <location>
        <begin position="410"/>
        <end position="444"/>
    </location>
</feature>
<dbReference type="PROSITE" id="PS50082">
    <property type="entry name" value="WD_REPEATS_2"/>
    <property type="match status" value="2"/>
</dbReference>
<evidence type="ECO:0000256" key="2">
    <source>
        <dbReference type="ARBA" id="ARBA00022737"/>
    </source>
</evidence>
<feature type="region of interest" description="Disordered" evidence="4">
    <location>
        <begin position="1"/>
        <end position="42"/>
    </location>
</feature>
<proteinExistence type="predicted"/>
<feature type="repeat" description="WD" evidence="3">
    <location>
        <begin position="458"/>
        <end position="499"/>
    </location>
</feature>
<dbReference type="InterPro" id="IPR001680">
    <property type="entry name" value="WD40_rpt"/>
</dbReference>
<dbReference type="SMART" id="SM00320">
    <property type="entry name" value="WD40"/>
    <property type="match status" value="5"/>
</dbReference>
<dbReference type="PANTHER" id="PTHR19847">
    <property type="entry name" value="DDB1- AND CUL4-ASSOCIATED FACTOR 11"/>
    <property type="match status" value="1"/>
</dbReference>
<dbReference type="GO" id="GO:0080008">
    <property type="term" value="C:Cul4-RING E3 ubiquitin ligase complex"/>
    <property type="evidence" value="ECO:0007669"/>
    <property type="project" value="TreeGrafter"/>
</dbReference>
<keyword evidence="2" id="KW-0677">Repeat</keyword>
<dbReference type="InterPro" id="IPR036322">
    <property type="entry name" value="WD40_repeat_dom_sf"/>
</dbReference>
<feature type="region of interest" description="Disordered" evidence="4">
    <location>
        <begin position="659"/>
        <end position="714"/>
    </location>
</feature>
<accession>A0A164XDS9</accession>
<keyword evidence="6" id="KW-1185">Reference proteome</keyword>
<dbReference type="Pfam" id="PF00400">
    <property type="entry name" value="WD40"/>
    <property type="match status" value="4"/>
</dbReference>
<dbReference type="SUPFAM" id="SSF50978">
    <property type="entry name" value="WD40 repeat-like"/>
    <property type="match status" value="1"/>
</dbReference>
<evidence type="ECO:0000256" key="3">
    <source>
        <dbReference type="PROSITE-ProRule" id="PRU00221"/>
    </source>
</evidence>
<protein>
    <submittedName>
        <fullName evidence="5">WD40 repeat-like protein</fullName>
    </submittedName>
</protein>
<dbReference type="Proteomes" id="UP000076722">
    <property type="component" value="Unassembled WGS sequence"/>
</dbReference>
<dbReference type="EMBL" id="KV419400">
    <property type="protein sequence ID" value="KZS95875.1"/>
    <property type="molecule type" value="Genomic_DNA"/>
</dbReference>
<dbReference type="InterPro" id="IPR020472">
    <property type="entry name" value="WD40_PAC1"/>
</dbReference>
<feature type="compositionally biased region" description="Acidic residues" evidence="4">
    <location>
        <begin position="26"/>
        <end position="42"/>
    </location>
</feature>